<feature type="domain" description="NmrA-like" evidence="1">
    <location>
        <begin position="2"/>
        <end position="253"/>
    </location>
</feature>
<evidence type="ECO:0000313" key="3">
    <source>
        <dbReference type="Proteomes" id="UP000467105"/>
    </source>
</evidence>
<dbReference type="SUPFAM" id="SSF51735">
    <property type="entry name" value="NAD(P)-binding Rossmann-fold domains"/>
    <property type="match status" value="1"/>
</dbReference>
<dbReference type="OrthoDB" id="285016at2"/>
<keyword evidence="3" id="KW-1185">Reference proteome</keyword>
<dbReference type="InterPro" id="IPR008030">
    <property type="entry name" value="NmrA-like"/>
</dbReference>
<proteinExistence type="predicted"/>
<dbReference type="InterPro" id="IPR036291">
    <property type="entry name" value="NAD(P)-bd_dom_sf"/>
</dbReference>
<dbReference type="PANTHER" id="PTHR43162">
    <property type="match status" value="1"/>
</dbReference>
<protein>
    <submittedName>
        <fullName evidence="2">NmrA family transcriptional regulator</fullName>
    </submittedName>
</protein>
<evidence type="ECO:0000259" key="1">
    <source>
        <dbReference type="Pfam" id="PF05368"/>
    </source>
</evidence>
<dbReference type="RefSeq" id="WP_085268817.1">
    <property type="nucleotide sequence ID" value="NZ_AP022614.1"/>
</dbReference>
<name>A0A7I7YPC9_9MYCO</name>
<dbReference type="Gene3D" id="3.40.50.720">
    <property type="entry name" value="NAD(P)-binding Rossmann-like Domain"/>
    <property type="match status" value="1"/>
</dbReference>
<accession>A0A7I7YPC9</accession>
<sequence>MSTFLVTGPTGVVGEYLTHLLLERGHEVRALAHRADKRSDRLEAAGAQIVVGDLLDLAAVRAATDGVDGAYFSYPIAPGLVEATTIFAQAAAESGVGIVVNMSQKPARPDAGSNASRQHWLSERIFNHFPVPAAHIKPTFFAEWLIQFLDADNTLRLPFADGRHAPIAGEDQAYVVAGILEEPHDHDGQEYPLYGPVEMNHFEIAGELSNALGVPFTYEPVSIEAFADNLRRQGFHEHTIQHLENVARDYRNGIFAGTNDVVETIGNRKPTSVGEFALRNKEYIVDKQRWGYWLSARS</sequence>
<gene>
    <name evidence="2" type="ORF">MPRM_09970</name>
</gene>
<dbReference type="AlphaFoldDB" id="A0A7I7YPC9"/>
<dbReference type="PANTHER" id="PTHR43162:SF1">
    <property type="entry name" value="PRESTALK A DIFFERENTIATION PROTEIN A"/>
    <property type="match status" value="1"/>
</dbReference>
<dbReference type="Pfam" id="PF05368">
    <property type="entry name" value="NmrA"/>
    <property type="match status" value="1"/>
</dbReference>
<evidence type="ECO:0000313" key="2">
    <source>
        <dbReference type="EMBL" id="BBZ43716.1"/>
    </source>
</evidence>
<reference evidence="2 3" key="1">
    <citation type="journal article" date="2019" name="Emerg. Microbes Infect.">
        <title>Comprehensive subspecies identification of 175 nontuberculous mycobacteria species based on 7547 genomic profiles.</title>
        <authorList>
            <person name="Matsumoto Y."/>
            <person name="Kinjo T."/>
            <person name="Motooka D."/>
            <person name="Nabeya D."/>
            <person name="Jung N."/>
            <person name="Uechi K."/>
            <person name="Horii T."/>
            <person name="Iida T."/>
            <person name="Fujita J."/>
            <person name="Nakamura S."/>
        </authorList>
    </citation>
    <scope>NUCLEOTIDE SEQUENCE [LARGE SCALE GENOMIC DNA]</scope>
    <source>
        <strain evidence="2 3">JCM 14742</strain>
    </source>
</reference>
<dbReference type="InterPro" id="IPR051604">
    <property type="entry name" value="Ergot_Alk_Oxidoreductase"/>
</dbReference>
<dbReference type="EMBL" id="AP022614">
    <property type="protein sequence ID" value="BBZ43716.1"/>
    <property type="molecule type" value="Genomic_DNA"/>
</dbReference>
<dbReference type="Proteomes" id="UP000467105">
    <property type="component" value="Chromosome"/>
</dbReference>
<organism evidence="2 3">
    <name type="scientific">Mycobacterium parmense</name>
    <dbReference type="NCBI Taxonomy" id="185642"/>
    <lineage>
        <taxon>Bacteria</taxon>
        <taxon>Bacillati</taxon>
        <taxon>Actinomycetota</taxon>
        <taxon>Actinomycetes</taxon>
        <taxon>Mycobacteriales</taxon>
        <taxon>Mycobacteriaceae</taxon>
        <taxon>Mycobacterium</taxon>
        <taxon>Mycobacterium simiae complex</taxon>
    </lineage>
</organism>
<dbReference type="Gene3D" id="3.90.25.10">
    <property type="entry name" value="UDP-galactose 4-epimerase, domain 1"/>
    <property type="match status" value="1"/>
</dbReference>